<dbReference type="PANTHER" id="PTHR43563:SF1">
    <property type="entry name" value="AMINE OXIDASE [FLAVIN-CONTAINING] B"/>
    <property type="match status" value="1"/>
</dbReference>
<dbReference type="Gene3D" id="1.10.405.10">
    <property type="entry name" value="Guanine Nucleotide Dissociation Inhibitor, domain 1"/>
    <property type="match status" value="1"/>
</dbReference>
<keyword evidence="3 6" id="KW-0560">Oxidoreductase</keyword>
<dbReference type="InterPro" id="IPR002937">
    <property type="entry name" value="Amino_oxidase"/>
</dbReference>
<feature type="binding site" evidence="4">
    <location>
        <begin position="101"/>
        <end position="102"/>
    </location>
    <ligand>
        <name>FAD</name>
        <dbReference type="ChEBI" id="CHEBI:57692"/>
    </ligand>
</feature>
<evidence type="ECO:0000256" key="1">
    <source>
        <dbReference type="ARBA" id="ARBA00001974"/>
    </source>
</evidence>
<dbReference type="PANTHER" id="PTHR43563">
    <property type="entry name" value="AMINE OXIDASE"/>
    <property type="match status" value="1"/>
</dbReference>
<dbReference type="GO" id="GO:0097621">
    <property type="term" value="F:monoamine oxidase activity"/>
    <property type="evidence" value="ECO:0007669"/>
    <property type="project" value="UniProtKB-EC"/>
</dbReference>
<dbReference type="EC" id="1.4.3.4" evidence="6"/>
<dbReference type="EMBL" id="AP023086">
    <property type="protein sequence ID" value="BCD97264.1"/>
    <property type="molecule type" value="Genomic_DNA"/>
</dbReference>
<evidence type="ECO:0000259" key="5">
    <source>
        <dbReference type="Pfam" id="PF01593"/>
    </source>
</evidence>
<comment type="similarity">
    <text evidence="2">Belongs to the flavin monoamine oxidase family.</text>
</comment>
<dbReference type="InterPro" id="IPR050703">
    <property type="entry name" value="Flavin_MAO"/>
</dbReference>
<dbReference type="InterPro" id="IPR036188">
    <property type="entry name" value="FAD/NAD-bd_sf"/>
</dbReference>
<dbReference type="SUPFAM" id="SSF51905">
    <property type="entry name" value="FAD/NAD(P)-binding domain"/>
    <property type="match status" value="1"/>
</dbReference>
<evidence type="ECO:0000313" key="7">
    <source>
        <dbReference type="Proteomes" id="UP001320119"/>
    </source>
</evidence>
<protein>
    <submittedName>
        <fullName evidence="6">Monoamine oxidase</fullName>
        <ecNumber evidence="6">1.4.3.4</ecNumber>
    </submittedName>
</protein>
<evidence type="ECO:0000256" key="3">
    <source>
        <dbReference type="ARBA" id="ARBA00023002"/>
    </source>
</evidence>
<keyword evidence="7" id="KW-1185">Reference proteome</keyword>
<evidence type="ECO:0000256" key="2">
    <source>
        <dbReference type="ARBA" id="ARBA00005995"/>
    </source>
</evidence>
<reference evidence="6 7" key="1">
    <citation type="journal article" date="2022" name="IScience">
        <title>An ultrasensitive nanofiber-based assay for enzymatic hydrolysis and deep-sea microbial degradation of cellulose.</title>
        <authorList>
            <person name="Tsudome M."/>
            <person name="Tachioka M."/>
            <person name="Miyazaki M."/>
            <person name="Uchimura K."/>
            <person name="Tsuda M."/>
            <person name="Takaki Y."/>
            <person name="Deguchi S."/>
        </authorList>
    </citation>
    <scope>NUCLEOTIDE SEQUENCE [LARGE SCALE GENOMIC DNA]</scope>
    <source>
        <strain evidence="6 7">GE09</strain>
    </source>
</reference>
<dbReference type="KEGG" id="marq:MARGE09_P1465"/>
<dbReference type="PRINTS" id="PR00757">
    <property type="entry name" value="AMINEOXDASEF"/>
</dbReference>
<dbReference type="Gene3D" id="3.50.50.60">
    <property type="entry name" value="FAD/NAD(P)-binding domain"/>
    <property type="match status" value="1"/>
</dbReference>
<organism evidence="6 7">
    <name type="scientific">Marinagarivorans cellulosilyticus</name>
    <dbReference type="NCBI Taxonomy" id="2721545"/>
    <lineage>
        <taxon>Bacteria</taxon>
        <taxon>Pseudomonadati</taxon>
        <taxon>Pseudomonadota</taxon>
        <taxon>Gammaproteobacteria</taxon>
        <taxon>Cellvibrionales</taxon>
        <taxon>Cellvibrionaceae</taxon>
        <taxon>Marinagarivorans</taxon>
    </lineage>
</organism>
<feature type="domain" description="Amine oxidase" evidence="5">
    <location>
        <begin position="81"/>
        <end position="546"/>
    </location>
</feature>
<sequence length="591" mass="65355">MARSPFFSQLKQMLHHHQRDQALSAKLDPIYARRRELLRLSAIASAATLAGCNAATPTLSAERSSYNPSSELEVIVVGAGLAGVHCSYRLKESGVNVALYEASKRTGGRTFSTEKGYFEGDQVAELGGELIDTDHVVMQHFAKEFDLQLDNLPNSLPKNIAYGYQYNIGGKFLTQKQIIEAFKPIDQAIRKINLELAELENNGSDCDVNTRRKEIDSQTTLIQFLQNNGASDTLMKVLHFAFVGEFGLEMEQLSVFNLLDLYPCGRNGACVSYIEGKGDKQEFKPFGDSDEIMRFHDGNEGPAREMTKRLGESIHTEHELVALARKDDHYIASFKTAHGNTLKVKAPHIVLALPFSTLRKVKIAAGTLRQSNIDIINTITYGTNAKLMGQFKSRKPWRSKGHDGSLVIDQKTTLERDIHNLWDTSRGQEGTQGLWTNFVGGNAGFSVGEGTAEEQWHSLLTPLDAVYPGVKEGYLGNSARMLWPIHKWSLGSYMAIKAGDVDLAANMPYEDNDGSLQFCGEHTSEAFQGFMEGAAETGARAASAILARLNAPQSENLGKIQQLRVAQALRKPQLRRTLLEFAKQKSLPMLS</sequence>
<comment type="cofactor">
    <cofactor evidence="1">
        <name>FAD</name>
        <dbReference type="ChEBI" id="CHEBI:57692"/>
    </cofactor>
</comment>
<evidence type="ECO:0000313" key="6">
    <source>
        <dbReference type="EMBL" id="BCD97264.1"/>
    </source>
</evidence>
<evidence type="ECO:0000256" key="4">
    <source>
        <dbReference type="PIRSR" id="PIRSR601613-1"/>
    </source>
</evidence>
<gene>
    <name evidence="6" type="ORF">MARGE09_P1465</name>
</gene>
<proteinExistence type="inferred from homology"/>
<dbReference type="Gene3D" id="3.90.660.10">
    <property type="match status" value="1"/>
</dbReference>
<accession>A0AAN2BJT2</accession>
<dbReference type="AlphaFoldDB" id="A0AAN2BJT2"/>
<dbReference type="Proteomes" id="UP001320119">
    <property type="component" value="Chromosome"/>
</dbReference>
<dbReference type="InterPro" id="IPR001613">
    <property type="entry name" value="Flavin_amine_oxidase"/>
</dbReference>
<dbReference type="RefSeq" id="WP_236986737.1">
    <property type="nucleotide sequence ID" value="NZ_AP023086.1"/>
</dbReference>
<dbReference type="Pfam" id="PF01593">
    <property type="entry name" value="Amino_oxidase"/>
    <property type="match status" value="1"/>
</dbReference>
<name>A0AAN2BJT2_9GAMM</name>